<dbReference type="InterPro" id="IPR035897">
    <property type="entry name" value="Toll_tir_struct_dom_sf"/>
</dbReference>
<dbReference type="RefSeq" id="WP_018383455.1">
    <property type="nucleotide sequence ID" value="NZ_LLZU01000012.1"/>
</dbReference>
<protein>
    <recommendedName>
        <fullName evidence="2">TIR domain-containing protein</fullName>
    </recommendedName>
</protein>
<dbReference type="eggNOG" id="COG4916">
    <property type="taxonomic scope" value="Bacteria"/>
</dbReference>
<proteinExistence type="predicted"/>
<dbReference type="Pfam" id="PF13676">
    <property type="entry name" value="TIR_2"/>
    <property type="match status" value="1"/>
</dbReference>
<feature type="domain" description="TIR" evidence="2">
    <location>
        <begin position="52"/>
        <end position="189"/>
    </location>
</feature>
<evidence type="ECO:0000313" key="3">
    <source>
        <dbReference type="EMBL" id="KRV49402.1"/>
    </source>
</evidence>
<keyword evidence="1" id="KW-0472">Membrane</keyword>
<evidence type="ECO:0000256" key="1">
    <source>
        <dbReference type="SAM" id="Phobius"/>
    </source>
</evidence>
<organism evidence="3 4">
    <name type="scientific">Wenjunlia vitaminophila</name>
    <name type="common">Streptomyces vitaminophilus</name>
    <dbReference type="NCBI Taxonomy" id="76728"/>
    <lineage>
        <taxon>Bacteria</taxon>
        <taxon>Bacillati</taxon>
        <taxon>Actinomycetota</taxon>
        <taxon>Actinomycetes</taxon>
        <taxon>Kitasatosporales</taxon>
        <taxon>Streptomycetaceae</taxon>
        <taxon>Wenjunlia</taxon>
    </lineage>
</organism>
<evidence type="ECO:0000259" key="2">
    <source>
        <dbReference type="PROSITE" id="PS50104"/>
    </source>
</evidence>
<dbReference type="GO" id="GO:0007165">
    <property type="term" value="P:signal transduction"/>
    <property type="evidence" value="ECO:0007669"/>
    <property type="project" value="InterPro"/>
</dbReference>
<name>A0A0T6LTI2_WENVI</name>
<dbReference type="SMART" id="SM00255">
    <property type="entry name" value="TIR"/>
    <property type="match status" value="1"/>
</dbReference>
<dbReference type="AlphaFoldDB" id="A0A0T6LTI2"/>
<dbReference type="SUPFAM" id="SSF52200">
    <property type="entry name" value="Toll/Interleukin receptor TIR domain"/>
    <property type="match status" value="1"/>
</dbReference>
<keyword evidence="1" id="KW-0812">Transmembrane</keyword>
<keyword evidence="4" id="KW-1185">Reference proteome</keyword>
<accession>A0A0T6LTI2</accession>
<reference evidence="3 4" key="1">
    <citation type="submission" date="2015-10" db="EMBL/GenBank/DDBJ databases">
        <title>Draft genome sequence of pyrrolomycin-producing Streptomyces vitaminophilus.</title>
        <authorList>
            <person name="Graham D.E."/>
            <person name="Mahan K.M."/>
            <person name="Klingeman D.M."/>
            <person name="Hettich R.L."/>
            <person name="Parry R.J."/>
        </authorList>
    </citation>
    <scope>NUCLEOTIDE SEQUENCE [LARGE SCALE GENOMIC DNA]</scope>
    <source>
        <strain evidence="3 4">ATCC 31673</strain>
    </source>
</reference>
<sequence length="189" mass="19969">MDTTGLLLGVVGTIAGVVSAYFGYVAVRHQLTRRCQPPAPAPGPPPGGTGPTEFDVYVSYAPEDAAWVRRFARGLSERGVRVAYDEVVSRPGGVRVHTVETAIRASAHGLLVFSPTSMRSGWVAQEYAALVQQSIESGRVFVPVVIGDVELPGFAATRYCADFRASGDGADGDGYERAVGEVARALRTA</sequence>
<dbReference type="OrthoDB" id="3483208at2"/>
<dbReference type="Proteomes" id="UP000050867">
    <property type="component" value="Unassembled WGS sequence"/>
</dbReference>
<comment type="caution">
    <text evidence="3">The sequence shown here is derived from an EMBL/GenBank/DDBJ whole genome shotgun (WGS) entry which is preliminary data.</text>
</comment>
<dbReference type="PROSITE" id="PS50104">
    <property type="entry name" value="TIR"/>
    <property type="match status" value="1"/>
</dbReference>
<gene>
    <name evidence="3" type="ORF">AQ490_20665</name>
</gene>
<dbReference type="EMBL" id="LLZU01000012">
    <property type="protein sequence ID" value="KRV49402.1"/>
    <property type="molecule type" value="Genomic_DNA"/>
</dbReference>
<dbReference type="InterPro" id="IPR000157">
    <property type="entry name" value="TIR_dom"/>
</dbReference>
<feature type="transmembrane region" description="Helical" evidence="1">
    <location>
        <begin position="6"/>
        <end position="27"/>
    </location>
</feature>
<keyword evidence="1" id="KW-1133">Transmembrane helix</keyword>
<evidence type="ECO:0000313" key="4">
    <source>
        <dbReference type="Proteomes" id="UP000050867"/>
    </source>
</evidence>
<dbReference type="Gene3D" id="3.40.50.10140">
    <property type="entry name" value="Toll/interleukin-1 receptor homology (TIR) domain"/>
    <property type="match status" value="1"/>
</dbReference>
<dbReference type="STRING" id="76728.AQ490_20665"/>